<dbReference type="PANTHER" id="PTHR45775">
    <property type="entry name" value="RAD, GEM/KIR FAMILY MEMBER 2, ISOFORM C"/>
    <property type="match status" value="1"/>
</dbReference>
<dbReference type="AlphaFoldDB" id="A0A8S3ZW18"/>
<evidence type="ECO:0000256" key="3">
    <source>
        <dbReference type="SAM" id="MobiDB-lite"/>
    </source>
</evidence>
<keyword evidence="2" id="KW-0597">Phosphoprotein</keyword>
<sequence>MEFIDGADLSDLECYRADAFILMYAVSEPESFTFAVNLLNYLRHDLGTDRTIFLVANKTDLVRQRLVISQEAIRYTSSNDCHFLETSTALNLNLDELLIGILCNIKKQLIPVDDTENQENRHRLKRPNTDRRSRSSGRALSAISNFIKHACRREDKKRNATSVK</sequence>
<dbReference type="SMART" id="SM00175">
    <property type="entry name" value="RAB"/>
    <property type="match status" value="1"/>
</dbReference>
<comment type="similarity">
    <text evidence="1">Belongs to the small GTPase superfamily. RGK family.</text>
</comment>
<accession>A0A8S3ZW18</accession>
<name>A0A8S3ZW18_9EUPU</name>
<dbReference type="PROSITE" id="PS51419">
    <property type="entry name" value="RAB"/>
    <property type="match status" value="1"/>
</dbReference>
<feature type="region of interest" description="Disordered" evidence="3">
    <location>
        <begin position="116"/>
        <end position="138"/>
    </location>
</feature>
<dbReference type="SMART" id="SM00173">
    <property type="entry name" value="RAS"/>
    <property type="match status" value="1"/>
</dbReference>
<gene>
    <name evidence="4" type="ORF">CUNI_LOCUS17730</name>
</gene>
<dbReference type="Gene3D" id="3.40.50.300">
    <property type="entry name" value="P-loop containing nucleotide triphosphate hydrolases"/>
    <property type="match status" value="1"/>
</dbReference>
<keyword evidence="5" id="KW-1185">Reference proteome</keyword>
<dbReference type="GO" id="GO:0005886">
    <property type="term" value="C:plasma membrane"/>
    <property type="evidence" value="ECO:0007669"/>
    <property type="project" value="TreeGrafter"/>
</dbReference>
<proteinExistence type="inferred from homology"/>
<comment type="caution">
    <text evidence="4">The sequence shown here is derived from an EMBL/GenBank/DDBJ whole genome shotgun (WGS) entry which is preliminary data.</text>
</comment>
<evidence type="ECO:0000313" key="4">
    <source>
        <dbReference type="EMBL" id="CAG5132172.1"/>
    </source>
</evidence>
<reference evidence="4" key="1">
    <citation type="submission" date="2021-04" db="EMBL/GenBank/DDBJ databases">
        <authorList>
            <consortium name="Molecular Ecology Group"/>
        </authorList>
    </citation>
    <scope>NUCLEOTIDE SEQUENCE</scope>
</reference>
<dbReference type="GO" id="GO:0003924">
    <property type="term" value="F:GTPase activity"/>
    <property type="evidence" value="ECO:0007669"/>
    <property type="project" value="InterPro"/>
</dbReference>
<dbReference type="InterPro" id="IPR051641">
    <property type="entry name" value="RGK_GTP-binding_reg"/>
</dbReference>
<dbReference type="PANTHER" id="PTHR45775:SF6">
    <property type="entry name" value="RAD, GEM_KIR FAMILY MEMBER 2, ISOFORM C"/>
    <property type="match status" value="1"/>
</dbReference>
<dbReference type="GO" id="GO:0005246">
    <property type="term" value="F:calcium channel regulator activity"/>
    <property type="evidence" value="ECO:0007669"/>
    <property type="project" value="TreeGrafter"/>
</dbReference>
<evidence type="ECO:0000256" key="1">
    <source>
        <dbReference type="ARBA" id="ARBA00008846"/>
    </source>
</evidence>
<dbReference type="Proteomes" id="UP000678393">
    <property type="component" value="Unassembled WGS sequence"/>
</dbReference>
<dbReference type="EMBL" id="CAJHNH020005124">
    <property type="protein sequence ID" value="CAG5132172.1"/>
    <property type="molecule type" value="Genomic_DNA"/>
</dbReference>
<dbReference type="GO" id="GO:0005525">
    <property type="term" value="F:GTP binding"/>
    <property type="evidence" value="ECO:0007669"/>
    <property type="project" value="InterPro"/>
</dbReference>
<dbReference type="InterPro" id="IPR001806">
    <property type="entry name" value="Small_GTPase"/>
</dbReference>
<organism evidence="4 5">
    <name type="scientific">Candidula unifasciata</name>
    <dbReference type="NCBI Taxonomy" id="100452"/>
    <lineage>
        <taxon>Eukaryota</taxon>
        <taxon>Metazoa</taxon>
        <taxon>Spiralia</taxon>
        <taxon>Lophotrochozoa</taxon>
        <taxon>Mollusca</taxon>
        <taxon>Gastropoda</taxon>
        <taxon>Heterobranchia</taxon>
        <taxon>Euthyneura</taxon>
        <taxon>Panpulmonata</taxon>
        <taxon>Eupulmonata</taxon>
        <taxon>Stylommatophora</taxon>
        <taxon>Helicina</taxon>
        <taxon>Helicoidea</taxon>
        <taxon>Geomitridae</taxon>
        <taxon>Candidula</taxon>
    </lineage>
</organism>
<protein>
    <submittedName>
        <fullName evidence="4">Uncharacterized protein</fullName>
    </submittedName>
</protein>
<evidence type="ECO:0000313" key="5">
    <source>
        <dbReference type="Proteomes" id="UP000678393"/>
    </source>
</evidence>
<dbReference type="Pfam" id="PF00071">
    <property type="entry name" value="Ras"/>
    <property type="match status" value="1"/>
</dbReference>
<dbReference type="InterPro" id="IPR027417">
    <property type="entry name" value="P-loop_NTPase"/>
</dbReference>
<dbReference type="PROSITE" id="PS51421">
    <property type="entry name" value="RAS"/>
    <property type="match status" value="1"/>
</dbReference>
<dbReference type="OrthoDB" id="6078420at2759"/>
<evidence type="ECO:0000256" key="2">
    <source>
        <dbReference type="ARBA" id="ARBA00022553"/>
    </source>
</evidence>
<dbReference type="SUPFAM" id="SSF52540">
    <property type="entry name" value="P-loop containing nucleoside triphosphate hydrolases"/>
    <property type="match status" value="1"/>
</dbReference>